<evidence type="ECO:0000256" key="1">
    <source>
        <dbReference type="ARBA" id="ARBA00022729"/>
    </source>
</evidence>
<comment type="caution">
    <text evidence="3">The sequence shown here is derived from an EMBL/GenBank/DDBJ whole genome shotgun (WGS) entry which is preliminary data.</text>
</comment>
<dbReference type="SUPFAM" id="SSF51261">
    <property type="entry name" value="Duplicated hybrid motif"/>
    <property type="match status" value="1"/>
</dbReference>
<dbReference type="Gene3D" id="2.70.70.10">
    <property type="entry name" value="Glucose Permease (Domain IIA)"/>
    <property type="match status" value="1"/>
</dbReference>
<protein>
    <submittedName>
        <fullName evidence="3">Peptidase M23-like protein</fullName>
    </submittedName>
</protein>
<sequence length="290" mass="29504">MGAVHPAPAVPVATTAARTSVAPVVPMRTRVARKVFPPIVMAAAAALIIGTSVPSTVLGDLNADAANASIGAVATASALDAGAVIETNKTAPSLAGGAAPAEAPPSQVLATEATDAEALPVANRDDWSVTSYAELMRLQYGNRSFMYATTGTGAVRWPFPFAAEISSGFGNRSAPCRGCSSYHQGLDFVPGYGTPIQSIADGVVTFAGWGGGYGLHVIVDHVINGQKVTTLYAHMVSNSTPLSAGDPIAAGDYIGQVGDTGLSTGPHLHFELKLDGVAVDPYAWLTTNAS</sequence>
<evidence type="ECO:0000259" key="2">
    <source>
        <dbReference type="Pfam" id="PF01551"/>
    </source>
</evidence>
<dbReference type="PANTHER" id="PTHR21666">
    <property type="entry name" value="PEPTIDASE-RELATED"/>
    <property type="match status" value="1"/>
</dbReference>
<dbReference type="InterPro" id="IPR050570">
    <property type="entry name" value="Cell_wall_metabolism_enzyme"/>
</dbReference>
<feature type="domain" description="M23ase beta-sheet core" evidence="2">
    <location>
        <begin position="182"/>
        <end position="281"/>
    </location>
</feature>
<dbReference type="Proteomes" id="UP000293519">
    <property type="component" value="Unassembled WGS sequence"/>
</dbReference>
<evidence type="ECO:0000313" key="3">
    <source>
        <dbReference type="EMBL" id="RZS55140.1"/>
    </source>
</evidence>
<proteinExistence type="predicted"/>
<keyword evidence="1" id="KW-0732">Signal</keyword>
<dbReference type="CDD" id="cd12797">
    <property type="entry name" value="M23_peptidase"/>
    <property type="match status" value="1"/>
</dbReference>
<dbReference type="InterPro" id="IPR016047">
    <property type="entry name" value="M23ase_b-sheet_dom"/>
</dbReference>
<evidence type="ECO:0000313" key="4">
    <source>
        <dbReference type="Proteomes" id="UP000293519"/>
    </source>
</evidence>
<dbReference type="EMBL" id="SGWW01000004">
    <property type="protein sequence ID" value="RZS55140.1"/>
    <property type="molecule type" value="Genomic_DNA"/>
</dbReference>
<reference evidence="3 4" key="1">
    <citation type="journal article" date="2015" name="Stand. Genomic Sci.">
        <title>Genomic Encyclopedia of Bacterial and Archaeal Type Strains, Phase III: the genomes of soil and plant-associated and newly described type strains.</title>
        <authorList>
            <person name="Whitman W.B."/>
            <person name="Woyke T."/>
            <person name="Klenk H.P."/>
            <person name="Zhou Y."/>
            <person name="Lilburn T.G."/>
            <person name="Beck B.J."/>
            <person name="De Vos P."/>
            <person name="Vandamme P."/>
            <person name="Eisen J.A."/>
            <person name="Garrity G."/>
            <person name="Hugenholtz P."/>
            <person name="Kyrpides N.C."/>
        </authorList>
    </citation>
    <scope>NUCLEOTIDE SEQUENCE [LARGE SCALE GENOMIC DNA]</scope>
    <source>
        <strain evidence="3 4">CV2</strain>
    </source>
</reference>
<dbReference type="PANTHER" id="PTHR21666:SF289">
    <property type="entry name" value="L-ALA--D-GLU ENDOPEPTIDASE"/>
    <property type="match status" value="1"/>
</dbReference>
<gene>
    <name evidence="3" type="ORF">EV141_2128</name>
</gene>
<accession>A0A4V2EW88</accession>
<dbReference type="Pfam" id="PF01551">
    <property type="entry name" value="Peptidase_M23"/>
    <property type="match status" value="1"/>
</dbReference>
<dbReference type="GO" id="GO:0004222">
    <property type="term" value="F:metalloendopeptidase activity"/>
    <property type="evidence" value="ECO:0007669"/>
    <property type="project" value="TreeGrafter"/>
</dbReference>
<organism evidence="3 4">
    <name type="scientific">Microcella putealis</name>
    <dbReference type="NCBI Taxonomy" id="337005"/>
    <lineage>
        <taxon>Bacteria</taxon>
        <taxon>Bacillati</taxon>
        <taxon>Actinomycetota</taxon>
        <taxon>Actinomycetes</taxon>
        <taxon>Micrococcales</taxon>
        <taxon>Microbacteriaceae</taxon>
        <taxon>Microcella</taxon>
    </lineage>
</organism>
<dbReference type="AlphaFoldDB" id="A0A4V2EW88"/>
<name>A0A4V2EW88_9MICO</name>
<dbReference type="InterPro" id="IPR011055">
    <property type="entry name" value="Dup_hybrid_motif"/>
</dbReference>
<keyword evidence="4" id="KW-1185">Reference proteome</keyword>